<evidence type="ECO:0000256" key="2">
    <source>
        <dbReference type="ARBA" id="ARBA00022723"/>
    </source>
</evidence>
<organism evidence="9 10">
    <name type="scientific">Drosophila simulans</name>
    <name type="common">Fruit fly</name>
    <dbReference type="NCBI Taxonomy" id="7240"/>
    <lineage>
        <taxon>Eukaryota</taxon>
        <taxon>Metazoa</taxon>
        <taxon>Ecdysozoa</taxon>
        <taxon>Arthropoda</taxon>
        <taxon>Hexapoda</taxon>
        <taxon>Insecta</taxon>
        <taxon>Pterygota</taxon>
        <taxon>Neoptera</taxon>
        <taxon>Endopterygota</taxon>
        <taxon>Diptera</taxon>
        <taxon>Brachycera</taxon>
        <taxon>Muscomorpha</taxon>
        <taxon>Ephydroidea</taxon>
        <taxon>Drosophilidae</taxon>
        <taxon>Drosophila</taxon>
        <taxon>Sophophora</taxon>
    </lineage>
</organism>
<feature type="compositionally biased region" description="Polar residues" evidence="7">
    <location>
        <begin position="230"/>
        <end position="252"/>
    </location>
</feature>
<comment type="similarity">
    <text evidence="1">Belongs to the ZC2HC1 family.</text>
</comment>
<dbReference type="Bgee" id="FBgn0191315">
    <property type="expression patterns" value="Expressed in male reproductive system and 2 other cell types or tissues"/>
</dbReference>
<feature type="compositionally biased region" description="Basic and acidic residues" evidence="7">
    <location>
        <begin position="191"/>
        <end position="200"/>
    </location>
</feature>
<sequence>MASHGSGDMKTSRLAQMQLSRALRTGMLQATDGDKDVGVHGELLQYDFESELGQDHILPLKLNESWAARRLMEALSHLPPNDNNSTNSAPMRFQQRTQQEQEVRRRELMSTKSSAENLATGAPSAATTRLIGNGKVRQMFDERRRGAGIDRSNPLKPIGTLPSPPAPAKSRPQPPMQRLVKSVADLTMRDAPDAPGRRITSDSNNNKFATPRGTVNRNLKPVVTRKTPPAQETTLHQRSPAPQRSPKIQATQRVAGGTAAARPAARHSPPIVRRAEPKSPVKKVNMDTTSAIPEGTALCRYCGRHFNTDRLAKHEEVCQRMLTTKRKIFDASKQRIEGTEAAAFNMKSKGNRNRSTYSSAAQQKGLTTGVKKNNWRKKHEDFIQSIRAAKQVKAHLARGGKLSDLPPPPPSENPDYIQCPHCGRRFNEQAAERHIPKCVNMVHNKPRNGPPPKKR</sequence>
<evidence type="ECO:0000256" key="3">
    <source>
        <dbReference type="ARBA" id="ARBA00022771"/>
    </source>
</evidence>
<gene>
    <name evidence="9" type="primary">Dsim\GD19826</name>
    <name evidence="9" type="ORF">Dsim_GD19826</name>
</gene>
<feature type="region of interest" description="Disordered" evidence="7">
    <location>
        <begin position="147"/>
        <end position="175"/>
    </location>
</feature>
<dbReference type="EMBL" id="CM000364">
    <property type="protein sequence ID" value="EDX11794.1"/>
    <property type="molecule type" value="Genomic_DNA"/>
</dbReference>
<keyword evidence="10" id="KW-1185">Reference proteome</keyword>
<dbReference type="InterPro" id="IPR026104">
    <property type="entry name" value="ZNF_C2HC_dom_1C"/>
</dbReference>
<dbReference type="AlphaFoldDB" id="B4QXK8"/>
<dbReference type="OrthoDB" id="10255185at2759"/>
<evidence type="ECO:0000256" key="6">
    <source>
        <dbReference type="PROSITE-ProRule" id="PRU01371"/>
    </source>
</evidence>
<dbReference type="Pfam" id="PF13913">
    <property type="entry name" value="zf-C2HC_2"/>
    <property type="match status" value="2"/>
</dbReference>
<evidence type="ECO:0000259" key="8">
    <source>
        <dbReference type="PROSITE" id="PS52027"/>
    </source>
</evidence>
<feature type="compositionally biased region" description="Polar residues" evidence="7">
    <location>
        <begin position="201"/>
        <end position="217"/>
    </location>
</feature>
<evidence type="ECO:0000256" key="4">
    <source>
        <dbReference type="ARBA" id="ARBA00022833"/>
    </source>
</evidence>
<dbReference type="Proteomes" id="UP000000304">
    <property type="component" value="Chromosome 3R"/>
</dbReference>
<dbReference type="OMA" id="APMRFQQ"/>
<dbReference type="PhylomeDB" id="B4QXK8"/>
<feature type="domain" description="C2HC/C3H-type" evidence="8">
    <location>
        <begin position="295"/>
        <end position="324"/>
    </location>
</feature>
<dbReference type="PANTHER" id="PTHR14649:SF1">
    <property type="entry name" value="ZINC FINGER C2HC DOMAIN-CONTAINING PROTEIN 1C"/>
    <property type="match status" value="1"/>
</dbReference>
<evidence type="ECO:0000256" key="5">
    <source>
        <dbReference type="ARBA" id="ARBA00023054"/>
    </source>
</evidence>
<dbReference type="GO" id="GO:0008270">
    <property type="term" value="F:zinc ion binding"/>
    <property type="evidence" value="ECO:0007669"/>
    <property type="project" value="UniProtKB-KW"/>
</dbReference>
<feature type="region of interest" description="Disordered" evidence="7">
    <location>
        <begin position="191"/>
        <end position="270"/>
    </location>
</feature>
<proteinExistence type="inferred from homology"/>
<evidence type="ECO:0000313" key="10">
    <source>
        <dbReference type="Proteomes" id="UP000000304"/>
    </source>
</evidence>
<keyword evidence="4" id="KW-0862">Zinc</keyword>
<dbReference type="InterPro" id="IPR049899">
    <property type="entry name" value="Znf_C2HC_C3H"/>
</dbReference>
<accession>B4QXK8</accession>
<evidence type="ECO:0000256" key="7">
    <source>
        <dbReference type="SAM" id="MobiDB-lite"/>
    </source>
</evidence>
<feature type="compositionally biased region" description="Pro residues" evidence="7">
    <location>
        <begin position="162"/>
        <end position="175"/>
    </location>
</feature>
<dbReference type="HOGENOM" id="CLU_039548_0_0_1"/>
<reference evidence="9 10" key="1">
    <citation type="journal article" date="2007" name="Nature">
        <title>Evolution of genes and genomes on the Drosophila phylogeny.</title>
        <authorList>
            <consortium name="Drosophila 12 Genomes Consortium"/>
            <person name="Clark A.G."/>
            <person name="Eisen M.B."/>
            <person name="Smith D.R."/>
            <person name="Bergman C.M."/>
            <person name="Oliver B."/>
            <person name="Markow T.A."/>
            <person name="Kaufman T.C."/>
            <person name="Kellis M."/>
            <person name="Gelbart W."/>
            <person name="Iyer V.N."/>
            <person name="Pollard D.A."/>
            <person name="Sackton T.B."/>
            <person name="Larracuente A.M."/>
            <person name="Singh N.D."/>
            <person name="Abad J.P."/>
            <person name="Abt D.N."/>
            <person name="Adryan B."/>
            <person name="Aguade M."/>
            <person name="Akashi H."/>
            <person name="Anderson W.W."/>
            <person name="Aquadro C.F."/>
            <person name="Ardell D.H."/>
            <person name="Arguello R."/>
            <person name="Artieri C.G."/>
            <person name="Barbash D.A."/>
            <person name="Barker D."/>
            <person name="Barsanti P."/>
            <person name="Batterham P."/>
            <person name="Batzoglou S."/>
            <person name="Begun D."/>
            <person name="Bhutkar A."/>
            <person name="Blanco E."/>
            <person name="Bosak S.A."/>
            <person name="Bradley R.K."/>
            <person name="Brand A.D."/>
            <person name="Brent M.R."/>
            <person name="Brooks A.N."/>
            <person name="Brown R.H."/>
            <person name="Butlin R.K."/>
            <person name="Caggese C."/>
            <person name="Calvi B.R."/>
            <person name="Bernardo de Carvalho A."/>
            <person name="Caspi A."/>
            <person name="Castrezana S."/>
            <person name="Celniker S.E."/>
            <person name="Chang J.L."/>
            <person name="Chapple C."/>
            <person name="Chatterji S."/>
            <person name="Chinwalla A."/>
            <person name="Civetta A."/>
            <person name="Clifton S.W."/>
            <person name="Comeron J.M."/>
            <person name="Costello J.C."/>
            <person name="Coyne J.A."/>
            <person name="Daub J."/>
            <person name="David R.G."/>
            <person name="Delcher A.L."/>
            <person name="Delehaunty K."/>
            <person name="Do C.B."/>
            <person name="Ebling H."/>
            <person name="Edwards K."/>
            <person name="Eickbush T."/>
            <person name="Evans J.D."/>
            <person name="Filipski A."/>
            <person name="Findeiss S."/>
            <person name="Freyhult E."/>
            <person name="Fulton L."/>
            <person name="Fulton R."/>
            <person name="Garcia A.C."/>
            <person name="Gardiner A."/>
            <person name="Garfield D.A."/>
            <person name="Garvin B.E."/>
            <person name="Gibson G."/>
            <person name="Gilbert D."/>
            <person name="Gnerre S."/>
            <person name="Godfrey J."/>
            <person name="Good R."/>
            <person name="Gotea V."/>
            <person name="Gravely B."/>
            <person name="Greenberg A.J."/>
            <person name="Griffiths-Jones S."/>
            <person name="Gross S."/>
            <person name="Guigo R."/>
            <person name="Gustafson E.A."/>
            <person name="Haerty W."/>
            <person name="Hahn M.W."/>
            <person name="Halligan D.L."/>
            <person name="Halpern A.L."/>
            <person name="Halter G.M."/>
            <person name="Han M.V."/>
            <person name="Heger A."/>
            <person name="Hillier L."/>
            <person name="Hinrichs A.S."/>
            <person name="Holmes I."/>
            <person name="Hoskins R.A."/>
            <person name="Hubisz M.J."/>
            <person name="Hultmark D."/>
            <person name="Huntley M.A."/>
            <person name="Jaffe D.B."/>
            <person name="Jagadeeshan S."/>
            <person name="Jeck W.R."/>
            <person name="Johnson J."/>
            <person name="Jones C.D."/>
            <person name="Jordan W.C."/>
            <person name="Karpen G.H."/>
            <person name="Kataoka E."/>
            <person name="Keightley P.D."/>
            <person name="Kheradpour P."/>
            <person name="Kirkness E.F."/>
            <person name="Koerich L.B."/>
            <person name="Kristiansen K."/>
            <person name="Kudrna D."/>
            <person name="Kulathinal R.J."/>
            <person name="Kumar S."/>
            <person name="Kwok R."/>
            <person name="Lander E."/>
            <person name="Langley C.H."/>
            <person name="Lapoint R."/>
            <person name="Lazzaro B.P."/>
            <person name="Lee S.J."/>
            <person name="Levesque L."/>
            <person name="Li R."/>
            <person name="Lin C.F."/>
            <person name="Lin M.F."/>
            <person name="Lindblad-Toh K."/>
            <person name="Llopart A."/>
            <person name="Long M."/>
            <person name="Low L."/>
            <person name="Lozovsky E."/>
            <person name="Lu J."/>
            <person name="Luo M."/>
            <person name="Machado C.A."/>
            <person name="Makalowski W."/>
            <person name="Marzo M."/>
            <person name="Matsuda M."/>
            <person name="Matzkin L."/>
            <person name="McAllister B."/>
            <person name="McBride C.S."/>
            <person name="McKernan B."/>
            <person name="McKernan K."/>
            <person name="Mendez-Lago M."/>
            <person name="Minx P."/>
            <person name="Mollenhauer M.U."/>
            <person name="Montooth K."/>
            <person name="Mount S.M."/>
            <person name="Mu X."/>
            <person name="Myers E."/>
            <person name="Negre B."/>
            <person name="Newfeld S."/>
            <person name="Nielsen R."/>
            <person name="Noor M.A."/>
            <person name="O'Grady P."/>
            <person name="Pachter L."/>
            <person name="Papaceit M."/>
            <person name="Parisi M.J."/>
            <person name="Parisi M."/>
            <person name="Parts L."/>
            <person name="Pedersen J.S."/>
            <person name="Pesole G."/>
            <person name="Phillippy A.M."/>
            <person name="Ponting C.P."/>
            <person name="Pop M."/>
            <person name="Porcelli D."/>
            <person name="Powell J.R."/>
            <person name="Prohaska S."/>
            <person name="Pruitt K."/>
            <person name="Puig M."/>
            <person name="Quesneville H."/>
            <person name="Ram K.R."/>
            <person name="Rand D."/>
            <person name="Rasmussen M.D."/>
            <person name="Reed L.K."/>
            <person name="Reenan R."/>
            <person name="Reily A."/>
            <person name="Remington K.A."/>
            <person name="Rieger T.T."/>
            <person name="Ritchie M.G."/>
            <person name="Robin C."/>
            <person name="Rogers Y.H."/>
            <person name="Rohde C."/>
            <person name="Rozas J."/>
            <person name="Rubenfield M.J."/>
            <person name="Ruiz A."/>
            <person name="Russo S."/>
            <person name="Salzberg S.L."/>
            <person name="Sanchez-Gracia A."/>
            <person name="Saranga D.J."/>
            <person name="Sato H."/>
            <person name="Schaeffer S.W."/>
            <person name="Schatz M.C."/>
            <person name="Schlenke T."/>
            <person name="Schwartz R."/>
            <person name="Segarra C."/>
            <person name="Singh R.S."/>
            <person name="Sirot L."/>
            <person name="Sirota M."/>
            <person name="Sisneros N.B."/>
            <person name="Smith C.D."/>
            <person name="Smith T.F."/>
            <person name="Spieth J."/>
            <person name="Stage D.E."/>
            <person name="Stark A."/>
            <person name="Stephan W."/>
            <person name="Strausberg R.L."/>
            <person name="Strempel S."/>
            <person name="Sturgill D."/>
            <person name="Sutton G."/>
            <person name="Sutton G.G."/>
            <person name="Tao W."/>
            <person name="Teichmann S."/>
            <person name="Tobari Y.N."/>
            <person name="Tomimura Y."/>
            <person name="Tsolas J.M."/>
            <person name="Valente V.L."/>
            <person name="Venter E."/>
            <person name="Venter J.C."/>
            <person name="Vicario S."/>
            <person name="Vieira F.G."/>
            <person name="Vilella A.J."/>
            <person name="Villasante A."/>
            <person name="Walenz B."/>
            <person name="Wang J."/>
            <person name="Wasserman M."/>
            <person name="Watts T."/>
            <person name="Wilson D."/>
            <person name="Wilson R.K."/>
            <person name="Wing R.A."/>
            <person name="Wolfner M.F."/>
            <person name="Wong A."/>
            <person name="Wong G.K."/>
            <person name="Wu C.I."/>
            <person name="Wu G."/>
            <person name="Yamamoto D."/>
            <person name="Yang H.P."/>
            <person name="Yang S.P."/>
            <person name="Yorke J.A."/>
            <person name="Yoshida K."/>
            <person name="Zdobnov E."/>
            <person name="Zhang P."/>
            <person name="Zhang Y."/>
            <person name="Zimin A.V."/>
            <person name="Baldwin J."/>
            <person name="Abdouelleil A."/>
            <person name="Abdulkadir J."/>
            <person name="Abebe A."/>
            <person name="Abera B."/>
            <person name="Abreu J."/>
            <person name="Acer S.C."/>
            <person name="Aftuck L."/>
            <person name="Alexander A."/>
            <person name="An P."/>
            <person name="Anderson E."/>
            <person name="Anderson S."/>
            <person name="Arachi H."/>
            <person name="Azer M."/>
            <person name="Bachantsang P."/>
            <person name="Barry A."/>
            <person name="Bayul T."/>
            <person name="Berlin A."/>
            <person name="Bessette D."/>
            <person name="Bloom T."/>
            <person name="Blye J."/>
            <person name="Boguslavskiy L."/>
            <person name="Bonnet C."/>
            <person name="Boukhgalter B."/>
            <person name="Bourzgui I."/>
            <person name="Brown A."/>
            <person name="Cahill P."/>
            <person name="Channer S."/>
            <person name="Cheshatsang Y."/>
            <person name="Chuda L."/>
            <person name="Citroen M."/>
            <person name="Collymore A."/>
            <person name="Cooke P."/>
            <person name="Costello M."/>
            <person name="D'Aco K."/>
            <person name="Daza R."/>
            <person name="De Haan G."/>
            <person name="DeGray S."/>
            <person name="DeMaso C."/>
            <person name="Dhargay N."/>
            <person name="Dooley K."/>
            <person name="Dooley E."/>
            <person name="Doricent M."/>
            <person name="Dorje P."/>
            <person name="Dorjee K."/>
            <person name="Dupes A."/>
            <person name="Elong R."/>
            <person name="Falk J."/>
            <person name="Farina A."/>
            <person name="Faro S."/>
            <person name="Ferguson D."/>
            <person name="Fisher S."/>
            <person name="Foley C.D."/>
            <person name="Franke A."/>
            <person name="Friedrich D."/>
            <person name="Gadbois L."/>
            <person name="Gearin G."/>
            <person name="Gearin C.R."/>
            <person name="Giannoukos G."/>
            <person name="Goode T."/>
            <person name="Graham J."/>
            <person name="Grandbois E."/>
            <person name="Grewal S."/>
            <person name="Gyaltsen K."/>
            <person name="Hafez N."/>
            <person name="Hagos B."/>
            <person name="Hall J."/>
            <person name="Henson C."/>
            <person name="Hollinger A."/>
            <person name="Honan T."/>
            <person name="Huard M.D."/>
            <person name="Hughes L."/>
            <person name="Hurhula B."/>
            <person name="Husby M.E."/>
            <person name="Kamat A."/>
            <person name="Kanga B."/>
            <person name="Kashin S."/>
            <person name="Khazanovich D."/>
            <person name="Kisner P."/>
            <person name="Lance K."/>
            <person name="Lara M."/>
            <person name="Lee W."/>
            <person name="Lennon N."/>
            <person name="Letendre F."/>
            <person name="LeVine R."/>
            <person name="Lipovsky A."/>
            <person name="Liu X."/>
            <person name="Liu J."/>
            <person name="Liu S."/>
            <person name="Lokyitsang T."/>
            <person name="Lokyitsang Y."/>
            <person name="Lubonja R."/>
            <person name="Lui A."/>
            <person name="MacDonald P."/>
            <person name="Magnisalis V."/>
            <person name="Maru K."/>
            <person name="Matthews C."/>
            <person name="McCusker W."/>
            <person name="McDonough S."/>
            <person name="Mehta T."/>
            <person name="Meldrim J."/>
            <person name="Meneus L."/>
            <person name="Mihai O."/>
            <person name="Mihalev A."/>
            <person name="Mihova T."/>
            <person name="Mittelman R."/>
            <person name="Mlenga V."/>
            <person name="Montmayeur A."/>
            <person name="Mulrain L."/>
            <person name="Navidi A."/>
            <person name="Naylor J."/>
            <person name="Negash T."/>
            <person name="Nguyen T."/>
            <person name="Nguyen N."/>
            <person name="Nicol R."/>
            <person name="Norbu C."/>
            <person name="Norbu N."/>
            <person name="Novod N."/>
            <person name="O'Neill B."/>
            <person name="Osman S."/>
            <person name="Markiewicz E."/>
            <person name="Oyono O.L."/>
            <person name="Patti C."/>
            <person name="Phunkhang P."/>
            <person name="Pierre F."/>
            <person name="Priest M."/>
            <person name="Raghuraman S."/>
            <person name="Rege F."/>
            <person name="Reyes R."/>
            <person name="Rise C."/>
            <person name="Rogov P."/>
            <person name="Ross K."/>
            <person name="Ryan E."/>
            <person name="Settipalli S."/>
            <person name="Shea T."/>
            <person name="Sherpa N."/>
            <person name="Shi L."/>
            <person name="Shih D."/>
            <person name="Sparrow T."/>
            <person name="Spaulding J."/>
            <person name="Stalker J."/>
            <person name="Stange-Thomann N."/>
            <person name="Stavropoulos S."/>
            <person name="Stone C."/>
            <person name="Strader C."/>
            <person name="Tesfaye S."/>
            <person name="Thomson T."/>
            <person name="Thoulutsang Y."/>
            <person name="Thoulutsang D."/>
            <person name="Topham K."/>
            <person name="Topping I."/>
            <person name="Tsamla T."/>
            <person name="Vassiliev H."/>
            <person name="Vo A."/>
            <person name="Wangchuk T."/>
            <person name="Wangdi T."/>
            <person name="Weiand M."/>
            <person name="Wilkinson J."/>
            <person name="Wilson A."/>
            <person name="Yadav S."/>
            <person name="Young G."/>
            <person name="Yu Q."/>
            <person name="Zembek L."/>
            <person name="Zhong D."/>
            <person name="Zimmer A."/>
            <person name="Zwirko Z."/>
            <person name="Jaffe D.B."/>
            <person name="Alvarez P."/>
            <person name="Brockman W."/>
            <person name="Butler J."/>
            <person name="Chin C."/>
            <person name="Gnerre S."/>
            <person name="Grabherr M."/>
            <person name="Kleber M."/>
            <person name="Mauceli E."/>
            <person name="MacCallum I."/>
        </authorList>
    </citation>
    <scope>NUCLEOTIDE SEQUENCE [LARGE SCALE GENOMIC DNA]</scope>
    <source>
        <strain evidence="10">white501</strain>
    </source>
</reference>
<dbReference type="PROSITE" id="PS52027">
    <property type="entry name" value="ZF_C2HC_C3H"/>
    <property type="match status" value="2"/>
</dbReference>
<keyword evidence="3 6" id="KW-0863">Zinc-finger</keyword>
<dbReference type="PANTHER" id="PTHR14649">
    <property type="entry name" value="ZINC FINGER C2HC DOMAIN-CONTAINING PROTEIN 1C"/>
    <property type="match status" value="1"/>
</dbReference>
<keyword evidence="5" id="KW-0175">Coiled coil</keyword>
<feature type="region of interest" description="Disordered" evidence="7">
    <location>
        <begin position="77"/>
        <end position="99"/>
    </location>
</feature>
<name>B4QXK8_DROSI</name>
<feature type="region of interest" description="Disordered" evidence="7">
    <location>
        <begin position="397"/>
        <end position="417"/>
    </location>
</feature>
<evidence type="ECO:0000256" key="1">
    <source>
        <dbReference type="ARBA" id="ARBA00010843"/>
    </source>
</evidence>
<dbReference type="Gene3D" id="3.30.160.60">
    <property type="entry name" value="Classic Zinc Finger"/>
    <property type="match status" value="2"/>
</dbReference>
<feature type="domain" description="C2HC/C3H-type" evidence="8">
    <location>
        <begin position="415"/>
        <end position="444"/>
    </location>
</feature>
<evidence type="ECO:0000313" key="9">
    <source>
        <dbReference type="EMBL" id="EDX11794.1"/>
    </source>
</evidence>
<protein>
    <submittedName>
        <fullName evidence="9">GD19826</fullName>
    </submittedName>
</protein>
<keyword evidence="2" id="KW-0479">Metal-binding</keyword>